<proteinExistence type="predicted"/>
<feature type="region of interest" description="Disordered" evidence="1">
    <location>
        <begin position="167"/>
        <end position="190"/>
    </location>
</feature>
<evidence type="ECO:0008006" key="5">
    <source>
        <dbReference type="Google" id="ProtNLM"/>
    </source>
</evidence>
<evidence type="ECO:0000256" key="2">
    <source>
        <dbReference type="SAM" id="Phobius"/>
    </source>
</evidence>
<comment type="caution">
    <text evidence="3">The sequence shown here is derived from an EMBL/GenBank/DDBJ whole genome shotgun (WGS) entry which is preliminary data.</text>
</comment>
<dbReference type="OrthoDB" id="10009287at2759"/>
<dbReference type="VEuPathDB" id="VectorBase:HLOH_052123"/>
<keyword evidence="2" id="KW-0472">Membrane</keyword>
<keyword evidence="2" id="KW-1133">Transmembrane helix</keyword>
<evidence type="ECO:0000313" key="4">
    <source>
        <dbReference type="Proteomes" id="UP000821853"/>
    </source>
</evidence>
<dbReference type="InterPro" id="IPR004345">
    <property type="entry name" value="TB2_DP1_HVA22"/>
</dbReference>
<organism evidence="3 4">
    <name type="scientific">Haemaphysalis longicornis</name>
    <name type="common">Bush tick</name>
    <dbReference type="NCBI Taxonomy" id="44386"/>
    <lineage>
        <taxon>Eukaryota</taxon>
        <taxon>Metazoa</taxon>
        <taxon>Ecdysozoa</taxon>
        <taxon>Arthropoda</taxon>
        <taxon>Chelicerata</taxon>
        <taxon>Arachnida</taxon>
        <taxon>Acari</taxon>
        <taxon>Parasitiformes</taxon>
        <taxon>Ixodida</taxon>
        <taxon>Ixodoidea</taxon>
        <taxon>Ixodidae</taxon>
        <taxon>Haemaphysalinae</taxon>
        <taxon>Haemaphysalis</taxon>
    </lineage>
</organism>
<dbReference type="AlphaFoldDB" id="A0A9J6G8H7"/>
<gene>
    <name evidence="3" type="ORF">HPB48_016168</name>
</gene>
<dbReference type="EMBL" id="JABSTR010000005">
    <property type="protein sequence ID" value="KAH9370740.1"/>
    <property type="molecule type" value="Genomic_DNA"/>
</dbReference>
<feature type="compositionally biased region" description="Basic and acidic residues" evidence="1">
    <location>
        <begin position="177"/>
        <end position="190"/>
    </location>
</feature>
<keyword evidence="2" id="KW-0812">Transmembrane</keyword>
<name>A0A9J6G8H7_HAELO</name>
<dbReference type="Proteomes" id="UP000821853">
    <property type="component" value="Chromosome 3"/>
</dbReference>
<reference evidence="3 4" key="1">
    <citation type="journal article" date="2020" name="Cell">
        <title>Large-Scale Comparative Analyses of Tick Genomes Elucidate Their Genetic Diversity and Vector Capacities.</title>
        <authorList>
            <consortium name="Tick Genome and Microbiome Consortium (TIGMIC)"/>
            <person name="Jia N."/>
            <person name="Wang J."/>
            <person name="Shi W."/>
            <person name="Du L."/>
            <person name="Sun Y."/>
            <person name="Zhan W."/>
            <person name="Jiang J.F."/>
            <person name="Wang Q."/>
            <person name="Zhang B."/>
            <person name="Ji P."/>
            <person name="Bell-Sakyi L."/>
            <person name="Cui X.M."/>
            <person name="Yuan T.T."/>
            <person name="Jiang B.G."/>
            <person name="Yang W.F."/>
            <person name="Lam T.T."/>
            <person name="Chang Q.C."/>
            <person name="Ding S.J."/>
            <person name="Wang X.J."/>
            <person name="Zhu J.G."/>
            <person name="Ruan X.D."/>
            <person name="Zhao L."/>
            <person name="Wei J.T."/>
            <person name="Ye R.Z."/>
            <person name="Que T.C."/>
            <person name="Du C.H."/>
            <person name="Zhou Y.H."/>
            <person name="Cheng J.X."/>
            <person name="Dai P.F."/>
            <person name="Guo W.B."/>
            <person name="Han X.H."/>
            <person name="Huang E.J."/>
            <person name="Li L.F."/>
            <person name="Wei W."/>
            <person name="Gao Y.C."/>
            <person name="Liu J.Z."/>
            <person name="Shao H.Z."/>
            <person name="Wang X."/>
            <person name="Wang C.C."/>
            <person name="Yang T.C."/>
            <person name="Huo Q.B."/>
            <person name="Li W."/>
            <person name="Chen H.Y."/>
            <person name="Chen S.E."/>
            <person name="Zhou L.G."/>
            <person name="Ni X.B."/>
            <person name="Tian J.H."/>
            <person name="Sheng Y."/>
            <person name="Liu T."/>
            <person name="Pan Y.S."/>
            <person name="Xia L.Y."/>
            <person name="Li J."/>
            <person name="Zhao F."/>
            <person name="Cao W.C."/>
        </authorList>
    </citation>
    <scope>NUCLEOTIDE SEQUENCE [LARGE SCALE GENOMIC DNA]</scope>
    <source>
        <strain evidence="3">HaeL-2018</strain>
    </source>
</reference>
<feature type="transmembrane region" description="Helical" evidence="2">
    <location>
        <begin position="95"/>
        <end position="116"/>
    </location>
</feature>
<evidence type="ECO:0000256" key="1">
    <source>
        <dbReference type="SAM" id="MobiDB-lite"/>
    </source>
</evidence>
<protein>
    <recommendedName>
        <fullName evidence="5">Receptor expression-enhancing protein</fullName>
    </recommendedName>
</protein>
<dbReference type="Pfam" id="PF03134">
    <property type="entry name" value="TB2_DP1_HVA22"/>
    <property type="match status" value="1"/>
</dbReference>
<sequence>MAQEIQEELGRVLRERGVVGDTFDNIERKTKVKREQVVYGVAALDLHPVHAENSGRQDVRLYHDGLAHAWKPSCLGVRSIRAIDRADVLAMQKWTAYWIVYALVNVIFRFVFVGIYKHFRRIYFLRLLFLAWCAAPIQANGANVIFQKAFAGKIFKEGGGAMPGGMPPMGAAPAAGGKRELSDNSRKMKK</sequence>
<accession>A0A9J6G8H7</accession>
<keyword evidence="4" id="KW-1185">Reference proteome</keyword>
<feature type="transmembrane region" description="Helical" evidence="2">
    <location>
        <begin position="122"/>
        <end position="146"/>
    </location>
</feature>
<evidence type="ECO:0000313" key="3">
    <source>
        <dbReference type="EMBL" id="KAH9370740.1"/>
    </source>
</evidence>